<dbReference type="GeneID" id="25916133"/>
<reference evidence="1 2" key="1">
    <citation type="submission" date="2011-02" db="EMBL/GenBank/DDBJ databases">
        <title>The Genome Sequence of Sphaeroforma arctica JP610.</title>
        <authorList>
            <consortium name="The Broad Institute Genome Sequencing Platform"/>
            <person name="Russ C."/>
            <person name="Cuomo C."/>
            <person name="Young S.K."/>
            <person name="Zeng Q."/>
            <person name="Gargeya S."/>
            <person name="Alvarado L."/>
            <person name="Berlin A."/>
            <person name="Chapman S.B."/>
            <person name="Chen Z."/>
            <person name="Freedman E."/>
            <person name="Gellesch M."/>
            <person name="Goldberg J."/>
            <person name="Griggs A."/>
            <person name="Gujja S."/>
            <person name="Heilman E."/>
            <person name="Heiman D."/>
            <person name="Howarth C."/>
            <person name="Mehta T."/>
            <person name="Neiman D."/>
            <person name="Pearson M."/>
            <person name="Roberts A."/>
            <person name="Saif S."/>
            <person name="Shea T."/>
            <person name="Shenoy N."/>
            <person name="Sisk P."/>
            <person name="Stolte C."/>
            <person name="Sykes S."/>
            <person name="White J."/>
            <person name="Yandava C."/>
            <person name="Burger G."/>
            <person name="Gray M.W."/>
            <person name="Holland P.W.H."/>
            <person name="King N."/>
            <person name="Lang F.B.F."/>
            <person name="Roger A.J."/>
            <person name="Ruiz-Trillo I."/>
            <person name="Haas B."/>
            <person name="Nusbaum C."/>
            <person name="Birren B."/>
        </authorList>
    </citation>
    <scope>NUCLEOTIDE SEQUENCE [LARGE SCALE GENOMIC DNA]</scope>
    <source>
        <strain evidence="1 2">JP610</strain>
    </source>
</reference>
<evidence type="ECO:0000313" key="2">
    <source>
        <dbReference type="Proteomes" id="UP000054560"/>
    </source>
</evidence>
<dbReference type="RefSeq" id="XP_014145729.1">
    <property type="nucleotide sequence ID" value="XM_014290254.1"/>
</dbReference>
<dbReference type="AlphaFoldDB" id="A0A0L0F540"/>
<accession>A0A0L0F540</accession>
<proteinExistence type="predicted"/>
<protein>
    <submittedName>
        <fullName evidence="1">Uncharacterized protein</fullName>
    </submittedName>
</protein>
<dbReference type="Proteomes" id="UP000054560">
    <property type="component" value="Unassembled WGS sequence"/>
</dbReference>
<name>A0A0L0F540_9EUKA</name>
<keyword evidence="2" id="KW-1185">Reference proteome</keyword>
<sequence>MGQYFPQLPLTFVPGTHIPFKVDLYVVHGHDDDWDTDYPNGHGTSRLHKRLQPGISGMCAQRNKQSVCCE</sequence>
<evidence type="ECO:0000313" key="1">
    <source>
        <dbReference type="EMBL" id="KNC71827.1"/>
    </source>
</evidence>
<dbReference type="EMBL" id="KQ248059">
    <property type="protein sequence ID" value="KNC71827.1"/>
    <property type="molecule type" value="Genomic_DNA"/>
</dbReference>
<organism evidence="1 2">
    <name type="scientific">Sphaeroforma arctica JP610</name>
    <dbReference type="NCBI Taxonomy" id="667725"/>
    <lineage>
        <taxon>Eukaryota</taxon>
        <taxon>Ichthyosporea</taxon>
        <taxon>Ichthyophonida</taxon>
        <taxon>Sphaeroforma</taxon>
    </lineage>
</organism>
<gene>
    <name evidence="1" type="ORF">SARC_15629</name>
</gene>